<reference evidence="1" key="1">
    <citation type="submission" date="2024-03" db="EMBL/GenBank/DDBJ databases">
        <title>Whole genome sequecning of epiphytes from Marcgravia umbellata leaves.</title>
        <authorList>
            <person name="Kumar G."/>
            <person name="Savka M.A."/>
        </authorList>
    </citation>
    <scope>NUCLEOTIDE SEQUENCE</scope>
    <source>
        <strain evidence="1">RIT_BL5</strain>
    </source>
</reference>
<evidence type="ECO:0000313" key="1">
    <source>
        <dbReference type="EMBL" id="MEJ8306812.1"/>
    </source>
</evidence>
<keyword evidence="2" id="KW-1185">Reference proteome</keyword>
<proteinExistence type="predicted"/>
<evidence type="ECO:0000313" key="2">
    <source>
        <dbReference type="Proteomes" id="UP001380953"/>
    </source>
</evidence>
<dbReference type="EMBL" id="JBBKAR010000056">
    <property type="protein sequence ID" value="MEJ8306812.1"/>
    <property type="molecule type" value="Genomic_DNA"/>
</dbReference>
<dbReference type="Proteomes" id="UP001380953">
    <property type="component" value="Unassembled WGS sequence"/>
</dbReference>
<protein>
    <submittedName>
        <fullName evidence="1">Uncharacterized protein</fullName>
    </submittedName>
</protein>
<accession>A0ACC6PIT4</accession>
<sequence>MEGGQPDQAMPDEIIISTQTTEQWKRRRMELGRWAEREKIRLFPKKVGLLDGVEVDIELLEALTRLNAAGIVTEFSCAGVSPLDEPEEHSLYAYVTLLESESAREFIDYASRRMGRRLLVSYEPSHHRYDLSSFMLGQNRSFCFLLETCAREFKPKRSRH</sequence>
<gene>
    <name evidence="1" type="ORF">WKI47_23135</name>
</gene>
<name>A0ACC6PIT4_9BACL</name>
<comment type="caution">
    <text evidence="1">The sequence shown here is derived from an EMBL/GenBank/DDBJ whole genome shotgun (WGS) entry which is preliminary data.</text>
</comment>
<organism evidence="1 2">
    <name type="scientific">Saccharibacillus sacchari</name>
    <dbReference type="NCBI Taxonomy" id="456493"/>
    <lineage>
        <taxon>Bacteria</taxon>
        <taxon>Bacillati</taxon>
        <taxon>Bacillota</taxon>
        <taxon>Bacilli</taxon>
        <taxon>Bacillales</taxon>
        <taxon>Paenibacillaceae</taxon>
        <taxon>Saccharibacillus</taxon>
    </lineage>
</organism>